<evidence type="ECO:0000256" key="5">
    <source>
        <dbReference type="SAM" id="Phobius"/>
    </source>
</evidence>
<gene>
    <name evidence="6" type="ORF">B5P37_09755</name>
</gene>
<keyword evidence="7" id="KW-1185">Reference proteome</keyword>
<dbReference type="PANTHER" id="PTHR37306:SF1">
    <property type="entry name" value="COLICIN V PRODUCTION PROTEIN"/>
    <property type="match status" value="1"/>
</dbReference>
<dbReference type="Pfam" id="PF02674">
    <property type="entry name" value="Colicin_V"/>
    <property type="match status" value="1"/>
</dbReference>
<proteinExistence type="predicted"/>
<dbReference type="RefSeq" id="WP_085238034.1">
    <property type="nucleotide sequence ID" value="NZ_CP020773.1"/>
</dbReference>
<evidence type="ECO:0000256" key="1">
    <source>
        <dbReference type="ARBA" id="ARBA00004141"/>
    </source>
</evidence>
<keyword evidence="4 5" id="KW-0472">Membrane</keyword>
<name>A0AAC9RV09_9STAP</name>
<feature type="transmembrane region" description="Helical" evidence="5">
    <location>
        <begin position="116"/>
        <end position="140"/>
    </location>
</feature>
<keyword evidence="2 5" id="KW-0812">Transmembrane</keyword>
<dbReference type="InterPro" id="IPR003825">
    <property type="entry name" value="Colicin-V_CvpA"/>
</dbReference>
<dbReference type="GO" id="GO:0009403">
    <property type="term" value="P:toxin biosynthetic process"/>
    <property type="evidence" value="ECO:0007669"/>
    <property type="project" value="InterPro"/>
</dbReference>
<protein>
    <recommendedName>
        <fullName evidence="8">CvpA family protein</fullName>
    </recommendedName>
</protein>
<reference evidence="6 7" key="1">
    <citation type="submission" date="2017-04" db="EMBL/GenBank/DDBJ databases">
        <authorList>
            <person name="Veseli I.A."/>
            <person name="Tang C."/>
            <person name="Pombert J.-F."/>
        </authorList>
    </citation>
    <scope>NUCLEOTIDE SEQUENCE [LARGE SCALE GENOMIC DNA]</scope>
    <source>
        <strain evidence="6 7">ATCC 700373</strain>
    </source>
</reference>
<feature type="transmembrane region" description="Helical" evidence="5">
    <location>
        <begin position="36"/>
        <end position="54"/>
    </location>
</feature>
<evidence type="ECO:0000313" key="7">
    <source>
        <dbReference type="Proteomes" id="UP000242864"/>
    </source>
</evidence>
<dbReference type="AlphaFoldDB" id="A0AAC9RV09"/>
<dbReference type="Proteomes" id="UP000242864">
    <property type="component" value="Chromosome"/>
</dbReference>
<dbReference type="PANTHER" id="PTHR37306">
    <property type="entry name" value="COLICIN V PRODUCTION PROTEIN"/>
    <property type="match status" value="1"/>
</dbReference>
<organism evidence="6 7">
    <name type="scientific">Staphylococcus lutrae</name>
    <dbReference type="NCBI Taxonomy" id="155085"/>
    <lineage>
        <taxon>Bacteria</taxon>
        <taxon>Bacillati</taxon>
        <taxon>Bacillota</taxon>
        <taxon>Bacilli</taxon>
        <taxon>Bacillales</taxon>
        <taxon>Staphylococcaceae</taxon>
        <taxon>Staphylococcus</taxon>
    </lineage>
</organism>
<keyword evidence="3 5" id="KW-1133">Transmembrane helix</keyword>
<accession>A0AAC9RV09</accession>
<evidence type="ECO:0000313" key="6">
    <source>
        <dbReference type="EMBL" id="ARJ51575.1"/>
    </source>
</evidence>
<evidence type="ECO:0000256" key="3">
    <source>
        <dbReference type="ARBA" id="ARBA00022989"/>
    </source>
</evidence>
<evidence type="ECO:0000256" key="2">
    <source>
        <dbReference type="ARBA" id="ARBA00022692"/>
    </source>
</evidence>
<evidence type="ECO:0000256" key="4">
    <source>
        <dbReference type="ARBA" id="ARBA00023136"/>
    </source>
</evidence>
<dbReference type="KEGG" id="slz:B5P37_09755"/>
<dbReference type="EMBL" id="CP020773">
    <property type="protein sequence ID" value="ARJ51575.1"/>
    <property type="molecule type" value="Genomic_DNA"/>
</dbReference>
<feature type="transmembrane region" description="Helical" evidence="5">
    <location>
        <begin position="75"/>
        <end position="96"/>
    </location>
</feature>
<comment type="subcellular location">
    <subcellularLocation>
        <location evidence="1">Membrane</location>
        <topology evidence="1">Multi-pass membrane protein</topology>
    </subcellularLocation>
</comment>
<sequence length="173" mass="20099">MYVLVGFIVMLLFAMTGFHRGWKVSALHLGSTFFSLWVAVQFYQPLSPYFRLFIPFPRTVAFDTHYAMNFDQHELRFNQVMVFLLLVIIVKTLMYLAIGSLNRVFTLQQLGWASRIIGVCLASCSGIIFLHFLFYIIALYPNAFLQRALAQSQIGQWVITQIPFLSDFTWHLK</sequence>
<evidence type="ECO:0008006" key="8">
    <source>
        <dbReference type="Google" id="ProtNLM"/>
    </source>
</evidence>
<dbReference type="GO" id="GO:0016020">
    <property type="term" value="C:membrane"/>
    <property type="evidence" value="ECO:0007669"/>
    <property type="project" value="UniProtKB-SubCell"/>
</dbReference>